<dbReference type="OrthoDB" id="271331at2"/>
<dbReference type="EMBL" id="CP046904">
    <property type="protein sequence ID" value="QGZ41990.1"/>
    <property type="molecule type" value="Genomic_DNA"/>
</dbReference>
<keyword evidence="1" id="KW-0547">Nucleotide-binding</keyword>
<dbReference type="EMBL" id="VLKW01000009">
    <property type="protein sequence ID" value="TWI44402.1"/>
    <property type="molecule type" value="Genomic_DNA"/>
</dbReference>
<evidence type="ECO:0000313" key="4">
    <source>
        <dbReference type="EMBL" id="TWI44402.1"/>
    </source>
</evidence>
<keyword evidence="1" id="KW-0067">ATP-binding</keyword>
<evidence type="ECO:0000313" key="3">
    <source>
        <dbReference type="EMBL" id="QGZ41990.1"/>
    </source>
</evidence>
<dbReference type="SUPFAM" id="SSF56059">
    <property type="entry name" value="Glutathione synthetase ATP-binding domain-like"/>
    <property type="match status" value="1"/>
</dbReference>
<reference evidence="3 6" key="3">
    <citation type="submission" date="2019-12" db="EMBL/GenBank/DDBJ databases">
        <title>Draft Genome Sequences of Six Type Strains of the Genus Massilia.</title>
        <authorList>
            <person name="Miess H."/>
            <person name="Frediansyah A."/>
            <person name="Goeker M."/>
            <person name="Gross H."/>
        </authorList>
    </citation>
    <scope>NUCLEOTIDE SEQUENCE [LARGE SCALE GENOMIC DNA]</scope>
    <source>
        <strain evidence="3 6">DSM 26639</strain>
    </source>
</reference>
<dbReference type="GO" id="GO:0016874">
    <property type="term" value="F:ligase activity"/>
    <property type="evidence" value="ECO:0007669"/>
    <property type="project" value="UniProtKB-KW"/>
</dbReference>
<reference evidence="4 5" key="1">
    <citation type="journal article" date="2015" name="Stand. Genomic Sci.">
        <title>Genomic Encyclopedia of Bacterial and Archaeal Type Strains, Phase III: the genomes of soil and plant-associated and newly described type strains.</title>
        <authorList>
            <person name="Whitman W.B."/>
            <person name="Woyke T."/>
            <person name="Klenk H.P."/>
            <person name="Zhou Y."/>
            <person name="Lilburn T.G."/>
            <person name="Beck B.J."/>
            <person name="De Vos P."/>
            <person name="Vandamme P."/>
            <person name="Eisen J.A."/>
            <person name="Garrity G."/>
            <person name="Hugenholtz P."/>
            <person name="Kyrpides N.C."/>
        </authorList>
    </citation>
    <scope>NUCLEOTIDE SEQUENCE [LARGE SCALE GENOMIC DNA]</scope>
    <source>
        <strain evidence="4 5">CGMCC 1.10685</strain>
    </source>
</reference>
<dbReference type="RefSeq" id="WP_145879063.1">
    <property type="nucleotide sequence ID" value="NZ_CP046904.1"/>
</dbReference>
<dbReference type="Gene3D" id="3.30.470.20">
    <property type="entry name" value="ATP-grasp fold, B domain"/>
    <property type="match status" value="1"/>
</dbReference>
<reference evidence="4" key="2">
    <citation type="submission" date="2019-07" db="EMBL/GenBank/DDBJ databases">
        <authorList>
            <person name="Whitman W."/>
            <person name="Huntemann M."/>
            <person name="Clum A."/>
            <person name="Pillay M."/>
            <person name="Palaniappan K."/>
            <person name="Varghese N."/>
            <person name="Mikhailova N."/>
            <person name="Stamatis D."/>
            <person name="Reddy T."/>
            <person name="Daum C."/>
            <person name="Shapiro N."/>
            <person name="Ivanova N."/>
            <person name="Kyrpides N."/>
            <person name="Woyke T."/>
        </authorList>
    </citation>
    <scope>NUCLEOTIDE SEQUENCE</scope>
    <source>
        <strain evidence="4">CGMCC 1.10685</strain>
    </source>
</reference>
<name>A0A562PIW1_9BURK</name>
<dbReference type="Proteomes" id="UP000437862">
    <property type="component" value="Chromosome"/>
</dbReference>
<feature type="domain" description="ATP-grasp" evidence="2">
    <location>
        <begin position="121"/>
        <end position="300"/>
    </location>
</feature>
<dbReference type="PROSITE" id="PS50975">
    <property type="entry name" value="ATP_GRASP"/>
    <property type="match status" value="1"/>
</dbReference>
<dbReference type="GO" id="GO:0005524">
    <property type="term" value="F:ATP binding"/>
    <property type="evidence" value="ECO:0007669"/>
    <property type="project" value="UniProtKB-UniRule"/>
</dbReference>
<dbReference type="Pfam" id="PF18301">
    <property type="entry name" value="preATP-grasp_3"/>
    <property type="match status" value="1"/>
</dbReference>
<protein>
    <submittedName>
        <fullName evidence="3">ATP-grasp domain-containing protein</fullName>
    </submittedName>
    <submittedName>
        <fullName evidence="4">Putative ATP-grasp superfamily ATP-dependent carboligase</fullName>
    </submittedName>
</protein>
<keyword evidence="4" id="KW-0436">Ligase</keyword>
<gene>
    <name evidence="3" type="ORF">GO485_25020</name>
    <name evidence="4" type="ORF">IP92_04352</name>
</gene>
<keyword evidence="6" id="KW-1185">Reference proteome</keyword>
<accession>A0A562PIW1</accession>
<dbReference type="Pfam" id="PF02655">
    <property type="entry name" value="ATP-grasp_3"/>
    <property type="match status" value="1"/>
</dbReference>
<dbReference type="AlphaFoldDB" id="A0A562PIW1"/>
<evidence type="ECO:0000313" key="6">
    <source>
        <dbReference type="Proteomes" id="UP000437862"/>
    </source>
</evidence>
<sequence>MRPLKVFAFDYACAGGPAAPRLEASQRQDGALMLRALCADLRLLPDVELLAFQNASPQPAGAPFGRRFAERVLAADAVWPLAPIAGGILERVSRQVLRHGRILLGSAPDAVRVAASKQLTCAALQRAGVPTVSTFAPQDLLPDGSGAWVVKPDDGAACIDTRLFPDRAAAQGWASAQSGRKLVLQPFVAGRIGSLSLLCHDGGARVVGCNEQRIAVHDNQFRFLGCTVNGLAGMVPDVHELAQRVAAALPGLWGYVGVDFILAAGGVLVLDVNPRLTLSYAGLRASTGVNPAALVMALLDEGAPPYGDGRAPFVSVDVAAFGPR</sequence>
<dbReference type="InterPro" id="IPR003806">
    <property type="entry name" value="ATP-grasp_PylC-type"/>
</dbReference>
<evidence type="ECO:0000256" key="1">
    <source>
        <dbReference type="PROSITE-ProRule" id="PRU00409"/>
    </source>
</evidence>
<dbReference type="InterPro" id="IPR040803">
    <property type="entry name" value="MfnD_preATP-grasp"/>
</dbReference>
<dbReference type="Proteomes" id="UP000315112">
    <property type="component" value="Unassembled WGS sequence"/>
</dbReference>
<dbReference type="InterPro" id="IPR011761">
    <property type="entry name" value="ATP-grasp"/>
</dbReference>
<dbReference type="PIRSF" id="PIRSF016766">
    <property type="entry name" value="UCP016766_ATPgrasp"/>
    <property type="match status" value="1"/>
</dbReference>
<organism evidence="4 5">
    <name type="scientific">Pseudoduganella flava</name>
    <dbReference type="NCBI Taxonomy" id="871742"/>
    <lineage>
        <taxon>Bacteria</taxon>
        <taxon>Pseudomonadati</taxon>
        <taxon>Pseudomonadota</taxon>
        <taxon>Betaproteobacteria</taxon>
        <taxon>Burkholderiales</taxon>
        <taxon>Oxalobacteraceae</taxon>
        <taxon>Telluria group</taxon>
        <taxon>Pseudoduganella</taxon>
    </lineage>
</organism>
<dbReference type="InterPro" id="IPR024710">
    <property type="entry name" value="MfnD"/>
</dbReference>
<dbReference type="GO" id="GO:0046872">
    <property type="term" value="F:metal ion binding"/>
    <property type="evidence" value="ECO:0007669"/>
    <property type="project" value="InterPro"/>
</dbReference>
<evidence type="ECO:0000259" key="2">
    <source>
        <dbReference type="PROSITE" id="PS50975"/>
    </source>
</evidence>
<proteinExistence type="predicted"/>
<evidence type="ECO:0000313" key="5">
    <source>
        <dbReference type="Proteomes" id="UP000315112"/>
    </source>
</evidence>